<evidence type="ECO:0000313" key="2">
    <source>
        <dbReference type="EMBL" id="KAH7375818.1"/>
    </source>
</evidence>
<accession>A0A8K0TP15</accession>
<gene>
    <name evidence="2" type="ORF">B0T11DRAFT_13634</name>
</gene>
<organism evidence="2 3">
    <name type="scientific">Plectosphaerella cucumerina</name>
    <dbReference type="NCBI Taxonomy" id="40658"/>
    <lineage>
        <taxon>Eukaryota</taxon>
        <taxon>Fungi</taxon>
        <taxon>Dikarya</taxon>
        <taxon>Ascomycota</taxon>
        <taxon>Pezizomycotina</taxon>
        <taxon>Sordariomycetes</taxon>
        <taxon>Hypocreomycetidae</taxon>
        <taxon>Glomerellales</taxon>
        <taxon>Plectosphaerellaceae</taxon>
        <taxon>Plectosphaerella</taxon>
    </lineage>
</organism>
<reference evidence="2" key="1">
    <citation type="journal article" date="2021" name="Nat. Commun.">
        <title>Genetic determinants of endophytism in the Arabidopsis root mycobiome.</title>
        <authorList>
            <person name="Mesny F."/>
            <person name="Miyauchi S."/>
            <person name="Thiergart T."/>
            <person name="Pickel B."/>
            <person name="Atanasova L."/>
            <person name="Karlsson M."/>
            <person name="Huettel B."/>
            <person name="Barry K.W."/>
            <person name="Haridas S."/>
            <person name="Chen C."/>
            <person name="Bauer D."/>
            <person name="Andreopoulos W."/>
            <person name="Pangilinan J."/>
            <person name="LaButti K."/>
            <person name="Riley R."/>
            <person name="Lipzen A."/>
            <person name="Clum A."/>
            <person name="Drula E."/>
            <person name="Henrissat B."/>
            <person name="Kohler A."/>
            <person name="Grigoriev I.V."/>
            <person name="Martin F.M."/>
            <person name="Hacquard S."/>
        </authorList>
    </citation>
    <scope>NUCLEOTIDE SEQUENCE</scope>
    <source>
        <strain evidence="2">MPI-CAGE-AT-0016</strain>
    </source>
</reference>
<dbReference type="Proteomes" id="UP000813385">
    <property type="component" value="Unassembled WGS sequence"/>
</dbReference>
<protein>
    <submittedName>
        <fullName evidence="2">Uncharacterized protein</fullName>
    </submittedName>
</protein>
<feature type="region of interest" description="Disordered" evidence="1">
    <location>
        <begin position="1"/>
        <end position="31"/>
    </location>
</feature>
<name>A0A8K0TP15_9PEZI</name>
<sequence length="253" mass="26653">MQGPRIKRQDEDEVVAAEGGGGPIPVPSSLATSLSVNPASVESRPASQAGLDGLADLAFIPQAGWRSFRSARASYSRRLGWQAVEGHNLPERDSQARRVACLRLMGGGSSSLGLDQRQELTPDARACQGTPARQRSQMLSIVGGSRKVALYQNKAGRLAVLGEARRQGAWREGRAAQENLQGLAGGRPVGDRLCSRSKASKTASHSHPVAVHCRSAPGLAKDTLTDACSYETSWPAPRTAAGCDSPGRPAINP</sequence>
<proteinExistence type="predicted"/>
<evidence type="ECO:0000313" key="3">
    <source>
        <dbReference type="Proteomes" id="UP000813385"/>
    </source>
</evidence>
<evidence type="ECO:0000256" key="1">
    <source>
        <dbReference type="SAM" id="MobiDB-lite"/>
    </source>
</evidence>
<dbReference type="EMBL" id="JAGPXD010000001">
    <property type="protein sequence ID" value="KAH7375818.1"/>
    <property type="molecule type" value="Genomic_DNA"/>
</dbReference>
<dbReference type="AlphaFoldDB" id="A0A8K0TP15"/>
<keyword evidence="3" id="KW-1185">Reference proteome</keyword>
<comment type="caution">
    <text evidence="2">The sequence shown here is derived from an EMBL/GenBank/DDBJ whole genome shotgun (WGS) entry which is preliminary data.</text>
</comment>